<comment type="similarity">
    <text evidence="1 3">Belongs to the type-B carboxylesterase/lipase family.</text>
</comment>
<dbReference type="Proteomes" id="UP000295258">
    <property type="component" value="Unassembled WGS sequence"/>
</dbReference>
<evidence type="ECO:0000256" key="4">
    <source>
        <dbReference type="SAM" id="MobiDB-lite"/>
    </source>
</evidence>
<comment type="caution">
    <text evidence="6">The sequence shown here is derived from an EMBL/GenBank/DDBJ whole genome shotgun (WGS) entry which is preliminary data.</text>
</comment>
<organism evidence="6 7">
    <name type="scientific">Nonomuraea deserti</name>
    <dbReference type="NCBI Taxonomy" id="1848322"/>
    <lineage>
        <taxon>Bacteria</taxon>
        <taxon>Bacillati</taxon>
        <taxon>Actinomycetota</taxon>
        <taxon>Actinomycetes</taxon>
        <taxon>Streptosporangiales</taxon>
        <taxon>Streptosporangiaceae</taxon>
        <taxon>Nonomuraea</taxon>
    </lineage>
</organism>
<accession>A0A4R4V688</accession>
<reference evidence="6 7" key="1">
    <citation type="submission" date="2019-03" db="EMBL/GenBank/DDBJ databases">
        <title>Draft genome sequences of novel Actinobacteria.</title>
        <authorList>
            <person name="Sahin N."/>
            <person name="Ay H."/>
            <person name="Saygin H."/>
        </authorList>
    </citation>
    <scope>NUCLEOTIDE SEQUENCE [LARGE SCALE GENOMIC DNA]</scope>
    <source>
        <strain evidence="6 7">KC310</strain>
    </source>
</reference>
<gene>
    <name evidence="6" type="ORF">E1292_36240</name>
</gene>
<sequence>MDRRRRHAMIAGAAALLLSQGCGTPAPSTSRSAGASSGASPTRSAGASSGPSPTRSAPATRGAGAAGPEVELDSGRIRGVYDGDVARYRGIPYAQPPTGDLRWRPPRPVARWRGVRDATTSGPACPQASENPKESSEEEDCLTLDVTVPRKADPRKADPRNAGSRNAGSRKTGGGKTGGGKTGGGSRPVMVWLHGGGFSAGRGADYDPRRLAVQGSAVVVTVEFRIGVLGYLALPGMSGGGTFGLQDQQAALRWVRRNAAAFGGDAGNVTLFGESGGGIATCGQLTAPGSRGLFHKAIIQSGSCGTALLPNATGPGTPRYPFWRPLKETYAAARSAARQVGCPAGDDAGQTLACLRGRPVKDLLELTGMFTAASYGGPALPVSPERALREGDFARVPVLTGHTGKEALLFAGVLSLLGRPVTDENLPDLLRQGFGRRAEEIARRYPRDEYATPMEAWAAPNTDAMFACPHARDGDALARGTKVFAYVFADDTAPPFVPSLPGFPAGAGHASELAYLFDVRDKPIDLDGEPVPLTETQLSVARDMVAAWTSFARTGTPSSSGRAWRRWRPGARVAHLITEQPGSTATTPAPRCAHLDRP</sequence>
<dbReference type="Pfam" id="PF00135">
    <property type="entry name" value="COesterase"/>
    <property type="match status" value="1"/>
</dbReference>
<feature type="region of interest" description="Disordered" evidence="4">
    <location>
        <begin position="20"/>
        <end position="71"/>
    </location>
</feature>
<feature type="region of interest" description="Disordered" evidence="4">
    <location>
        <begin position="90"/>
        <end position="109"/>
    </location>
</feature>
<dbReference type="SUPFAM" id="SSF53474">
    <property type="entry name" value="alpha/beta-Hydrolases"/>
    <property type="match status" value="1"/>
</dbReference>
<evidence type="ECO:0000256" key="1">
    <source>
        <dbReference type="ARBA" id="ARBA00005964"/>
    </source>
</evidence>
<feature type="compositionally biased region" description="Gly residues" evidence="4">
    <location>
        <begin position="171"/>
        <end position="186"/>
    </location>
</feature>
<evidence type="ECO:0000256" key="3">
    <source>
        <dbReference type="RuleBase" id="RU361235"/>
    </source>
</evidence>
<evidence type="ECO:0000313" key="7">
    <source>
        <dbReference type="Proteomes" id="UP000295258"/>
    </source>
</evidence>
<dbReference type="PANTHER" id="PTHR11559">
    <property type="entry name" value="CARBOXYLESTERASE"/>
    <property type="match status" value="1"/>
</dbReference>
<protein>
    <recommendedName>
        <fullName evidence="3">Carboxylic ester hydrolase</fullName>
        <ecNumber evidence="3">3.1.1.-</ecNumber>
    </recommendedName>
</protein>
<evidence type="ECO:0000256" key="2">
    <source>
        <dbReference type="ARBA" id="ARBA00022801"/>
    </source>
</evidence>
<dbReference type="Gene3D" id="3.40.50.1820">
    <property type="entry name" value="alpha/beta hydrolase"/>
    <property type="match status" value="1"/>
</dbReference>
<name>A0A4R4V688_9ACTN</name>
<dbReference type="PROSITE" id="PS51257">
    <property type="entry name" value="PROKAR_LIPOPROTEIN"/>
    <property type="match status" value="1"/>
</dbReference>
<feature type="compositionally biased region" description="Low complexity" evidence="4">
    <location>
        <begin position="24"/>
        <end position="68"/>
    </location>
</feature>
<feature type="domain" description="Carboxylesterase type B" evidence="5">
    <location>
        <begin position="68"/>
        <end position="573"/>
    </location>
</feature>
<dbReference type="InterPro" id="IPR002018">
    <property type="entry name" value="CarbesteraseB"/>
</dbReference>
<dbReference type="EC" id="3.1.1.-" evidence="3"/>
<dbReference type="EMBL" id="SMKO01000146">
    <property type="protein sequence ID" value="TDC97872.1"/>
    <property type="molecule type" value="Genomic_DNA"/>
</dbReference>
<evidence type="ECO:0000313" key="6">
    <source>
        <dbReference type="EMBL" id="TDC97872.1"/>
    </source>
</evidence>
<dbReference type="AlphaFoldDB" id="A0A4R4V688"/>
<dbReference type="PROSITE" id="PS00122">
    <property type="entry name" value="CARBOXYLESTERASE_B_1"/>
    <property type="match status" value="1"/>
</dbReference>
<proteinExistence type="inferred from homology"/>
<dbReference type="InterPro" id="IPR050309">
    <property type="entry name" value="Type-B_Carboxylest/Lipase"/>
</dbReference>
<feature type="region of interest" description="Disordered" evidence="4">
    <location>
        <begin position="114"/>
        <end position="186"/>
    </location>
</feature>
<keyword evidence="2 3" id="KW-0378">Hydrolase</keyword>
<feature type="compositionally biased region" description="Basic and acidic residues" evidence="4">
    <location>
        <begin position="148"/>
        <end position="159"/>
    </location>
</feature>
<keyword evidence="7" id="KW-1185">Reference proteome</keyword>
<evidence type="ECO:0000259" key="5">
    <source>
        <dbReference type="Pfam" id="PF00135"/>
    </source>
</evidence>
<dbReference type="InterPro" id="IPR029058">
    <property type="entry name" value="AB_hydrolase_fold"/>
</dbReference>
<dbReference type="InterPro" id="IPR019826">
    <property type="entry name" value="Carboxylesterase_B_AS"/>
</dbReference>
<dbReference type="GO" id="GO:0016787">
    <property type="term" value="F:hydrolase activity"/>
    <property type="evidence" value="ECO:0007669"/>
    <property type="project" value="UniProtKB-KW"/>
</dbReference>